<organism evidence="2 3">
    <name type="scientific">Syntrophus gentianae</name>
    <dbReference type="NCBI Taxonomy" id="43775"/>
    <lineage>
        <taxon>Bacteria</taxon>
        <taxon>Pseudomonadati</taxon>
        <taxon>Thermodesulfobacteriota</taxon>
        <taxon>Syntrophia</taxon>
        <taxon>Syntrophales</taxon>
        <taxon>Syntrophaceae</taxon>
        <taxon>Syntrophus</taxon>
    </lineage>
</organism>
<dbReference type="RefSeq" id="WP_093882535.1">
    <property type="nucleotide sequence ID" value="NZ_FOBS01000004.1"/>
</dbReference>
<dbReference type="PANTHER" id="PTHR20992">
    <property type="entry name" value="AT15442P-RELATED"/>
    <property type="match status" value="1"/>
</dbReference>
<feature type="transmembrane region" description="Helical" evidence="1">
    <location>
        <begin position="162"/>
        <end position="183"/>
    </location>
</feature>
<dbReference type="Gene3D" id="3.30.1330.60">
    <property type="entry name" value="OmpA-like domain"/>
    <property type="match status" value="1"/>
</dbReference>
<keyword evidence="3" id="KW-1185">Reference proteome</keyword>
<accession>A0A1H7VT04</accession>
<dbReference type="InterPro" id="IPR036737">
    <property type="entry name" value="OmpA-like_sf"/>
</dbReference>
<feature type="transmembrane region" description="Helical" evidence="1">
    <location>
        <begin position="235"/>
        <end position="254"/>
    </location>
</feature>
<dbReference type="PANTHER" id="PTHR20992:SF9">
    <property type="entry name" value="AT15442P-RELATED"/>
    <property type="match status" value="1"/>
</dbReference>
<protein>
    <submittedName>
        <fullName evidence="2">TIGR00341 family protein</fullName>
    </submittedName>
</protein>
<feature type="transmembrane region" description="Helical" evidence="1">
    <location>
        <begin position="66"/>
        <end position="89"/>
    </location>
</feature>
<evidence type="ECO:0000256" key="1">
    <source>
        <dbReference type="SAM" id="Phobius"/>
    </source>
</evidence>
<proteinExistence type="predicted"/>
<evidence type="ECO:0000313" key="2">
    <source>
        <dbReference type="EMBL" id="SEM12403.1"/>
    </source>
</evidence>
<feature type="transmembrane region" description="Helical" evidence="1">
    <location>
        <begin position="139"/>
        <end position="155"/>
    </location>
</feature>
<dbReference type="Proteomes" id="UP000198744">
    <property type="component" value="Unassembled WGS sequence"/>
</dbReference>
<dbReference type="NCBIfam" id="TIGR00341">
    <property type="entry name" value="TIGR00341 family protein"/>
    <property type="match status" value="1"/>
</dbReference>
<dbReference type="AlphaFoldDB" id="A0A1H7VT04"/>
<sequence>MDIRFLKKMGIMINRWLSDKLPAINHKEIIKDIYDDVGITAGYFTILAVAGLVALCGLMINSTPVIIGAMLISPLMGPILSFGFAFITGDSFVWKNSIRKIIISVLLTVLISAMASYISPLNEVTREIATRTTPNIFDLLIAFLSGTAGAAAICTKKNYLTIVPGVAIATAVIPPLSVAGFGIGTGNIPVATGAFFLFFTNFVAIVLSTGLVFYLYGFRPSLTADDDIKKLKRRLFFLFFVLLLISIPLIYTLSKGVSEIKLRKDIEKTLKQQFNQEKRSRLVAFHFSELEGGMLEINANVNTVNYINEIYLNQTEQKISNKLKRRVKLNVEQVKVMPKGLIAQGIKTKSVAVPPRPSEEIFQETRGSINPLIRRVSAKAEEIISPSRIMDFAVVFQDKAALISLQLKIKRDYPLSREELTWLEKFFSTSLNIPVHLSVETVPFVPNLFFDSESVSLTEAMKKNLEPIKDAFERNDRISIYLETVAEAGVPYKERIRLANERASVIAGFLITEYRIPPSQIRKNIAAKAVRIPSVKILIHATPEKG</sequence>
<dbReference type="OrthoDB" id="9790659at2"/>
<dbReference type="Pfam" id="PF04087">
    <property type="entry name" value="DUF389"/>
    <property type="match status" value="1"/>
</dbReference>
<keyword evidence="1" id="KW-0812">Transmembrane</keyword>
<reference evidence="2 3" key="1">
    <citation type="submission" date="2016-10" db="EMBL/GenBank/DDBJ databases">
        <authorList>
            <person name="de Groot N.N."/>
        </authorList>
    </citation>
    <scope>NUCLEOTIDE SEQUENCE [LARGE SCALE GENOMIC DNA]</scope>
    <source>
        <strain evidence="2 3">DSM 8423</strain>
    </source>
</reference>
<name>A0A1H7VT04_9BACT</name>
<feature type="transmembrane region" description="Helical" evidence="1">
    <location>
        <begin position="195"/>
        <end position="215"/>
    </location>
</feature>
<gene>
    <name evidence="2" type="ORF">SAMN04489760_104183</name>
</gene>
<keyword evidence="1" id="KW-1133">Transmembrane helix</keyword>
<keyword evidence="1" id="KW-0472">Membrane</keyword>
<feature type="transmembrane region" description="Helical" evidence="1">
    <location>
        <begin position="101"/>
        <end position="119"/>
    </location>
</feature>
<dbReference type="InterPro" id="IPR005240">
    <property type="entry name" value="DUF389"/>
</dbReference>
<dbReference type="EMBL" id="FOBS01000004">
    <property type="protein sequence ID" value="SEM12403.1"/>
    <property type="molecule type" value="Genomic_DNA"/>
</dbReference>
<dbReference type="STRING" id="43775.SAMN04489760_104183"/>
<feature type="transmembrane region" description="Helical" evidence="1">
    <location>
        <begin position="37"/>
        <end position="60"/>
    </location>
</feature>
<dbReference type="SUPFAM" id="SSF103088">
    <property type="entry name" value="OmpA-like"/>
    <property type="match status" value="1"/>
</dbReference>
<evidence type="ECO:0000313" key="3">
    <source>
        <dbReference type="Proteomes" id="UP000198744"/>
    </source>
</evidence>